<dbReference type="InterPro" id="IPR050723">
    <property type="entry name" value="CFA/CMAS"/>
</dbReference>
<dbReference type="SUPFAM" id="SSF53335">
    <property type="entry name" value="S-adenosyl-L-methionine-dependent methyltransferases"/>
    <property type="match status" value="1"/>
</dbReference>
<feature type="compositionally biased region" description="Basic and acidic residues" evidence="6">
    <location>
        <begin position="389"/>
        <end position="409"/>
    </location>
</feature>
<dbReference type="InterPro" id="IPR003333">
    <property type="entry name" value="CMAS"/>
</dbReference>
<evidence type="ECO:0000313" key="8">
    <source>
        <dbReference type="Proteomes" id="UP001317532"/>
    </source>
</evidence>
<dbReference type="GO" id="GO:0008610">
    <property type="term" value="P:lipid biosynthetic process"/>
    <property type="evidence" value="ECO:0007669"/>
    <property type="project" value="InterPro"/>
</dbReference>
<gene>
    <name evidence="7" type="ORF">WPS_21920</name>
</gene>
<evidence type="ECO:0000256" key="3">
    <source>
        <dbReference type="ARBA" id="ARBA00022679"/>
    </source>
</evidence>
<name>A0AAN1XWZ0_UNVUL</name>
<evidence type="ECO:0000256" key="6">
    <source>
        <dbReference type="SAM" id="MobiDB-lite"/>
    </source>
</evidence>
<dbReference type="GO" id="GO:0008168">
    <property type="term" value="F:methyltransferase activity"/>
    <property type="evidence" value="ECO:0007669"/>
    <property type="project" value="UniProtKB-KW"/>
</dbReference>
<keyword evidence="5" id="KW-0443">Lipid metabolism</keyword>
<dbReference type="PANTHER" id="PTHR43667:SF1">
    <property type="entry name" value="CYCLOPROPANE-FATTY-ACYL-PHOSPHOLIPID SYNTHASE"/>
    <property type="match status" value="1"/>
</dbReference>
<sequence length="409" mass="45389">MLLGDRLGRDVGVRMWDGTDVEAPGAAFSLAVNAPFALRAAFTPPLDVNPGKAFVEGWIDITGNLEAAIDTLERAMDGLSKLALLRIGAELARLPKPPPGESSPTAHLRGRMHTKTRDAAAIGFHYDQPVAFYRAFLGRALVYSCAYWDDGIATLDEAQRRKLDYVLDKLRVKPGGSLLDIGCGWGALVIRAAERGLRAHGITLSRRQHEEANRRIAEAGLEDRASVELRDYRDVDDRRYDAVASIGMIEHVGRERLGEYFRCAFRALREGGLFLNHGIVQQSRDGKGYRAAGDFIGRYVFPDGDLVPLHVTTRAAESAGFEVRDVENLREHYARTLRAWVANLIAHEEEVVDATDVRTERIWRMYMTGSARGFALGRMGLMQTLLGKPRSDGRTDVPATRRDLYASAR</sequence>
<dbReference type="PIRSF" id="PIRSF003085">
    <property type="entry name" value="CMAS"/>
    <property type="match status" value="1"/>
</dbReference>
<organism evidence="7 8">
    <name type="scientific">Vulcanimicrobium alpinum</name>
    <dbReference type="NCBI Taxonomy" id="3016050"/>
    <lineage>
        <taxon>Bacteria</taxon>
        <taxon>Bacillati</taxon>
        <taxon>Vulcanimicrobiota</taxon>
        <taxon>Vulcanimicrobiia</taxon>
        <taxon>Vulcanimicrobiales</taxon>
        <taxon>Vulcanimicrobiaceae</taxon>
        <taxon>Vulcanimicrobium</taxon>
    </lineage>
</organism>
<evidence type="ECO:0000256" key="1">
    <source>
        <dbReference type="ARBA" id="ARBA00010815"/>
    </source>
</evidence>
<accession>A0AAN1XWZ0</accession>
<dbReference type="EMBL" id="AP025523">
    <property type="protein sequence ID" value="BDE06916.1"/>
    <property type="molecule type" value="Genomic_DNA"/>
</dbReference>
<reference evidence="7 8" key="1">
    <citation type="journal article" date="2022" name="ISME Commun">
        <title>Vulcanimicrobium alpinus gen. nov. sp. nov., the first cultivated representative of the candidate phylum 'Eremiobacterota', is a metabolically versatile aerobic anoxygenic phototroph.</title>
        <authorList>
            <person name="Yabe S."/>
            <person name="Muto K."/>
            <person name="Abe K."/>
            <person name="Yokota A."/>
            <person name="Staudigel H."/>
            <person name="Tebo B.M."/>
        </authorList>
    </citation>
    <scope>NUCLEOTIDE SEQUENCE [LARGE SCALE GENOMIC DNA]</scope>
    <source>
        <strain evidence="7 8">WC8-2</strain>
    </source>
</reference>
<dbReference type="PANTHER" id="PTHR43667">
    <property type="entry name" value="CYCLOPROPANE-FATTY-ACYL-PHOSPHOLIPID SYNTHASE"/>
    <property type="match status" value="1"/>
</dbReference>
<dbReference type="Proteomes" id="UP001317532">
    <property type="component" value="Chromosome"/>
</dbReference>
<dbReference type="Pfam" id="PF02353">
    <property type="entry name" value="CMAS"/>
    <property type="match status" value="1"/>
</dbReference>
<dbReference type="CDD" id="cd02440">
    <property type="entry name" value="AdoMet_MTases"/>
    <property type="match status" value="1"/>
</dbReference>
<evidence type="ECO:0000256" key="4">
    <source>
        <dbReference type="ARBA" id="ARBA00022691"/>
    </source>
</evidence>
<dbReference type="GO" id="GO:0032259">
    <property type="term" value="P:methylation"/>
    <property type="evidence" value="ECO:0007669"/>
    <property type="project" value="UniProtKB-KW"/>
</dbReference>
<evidence type="ECO:0000256" key="2">
    <source>
        <dbReference type="ARBA" id="ARBA00022603"/>
    </source>
</evidence>
<proteinExistence type="inferred from homology"/>
<keyword evidence="4" id="KW-0949">S-adenosyl-L-methionine</keyword>
<keyword evidence="3" id="KW-0808">Transferase</keyword>
<keyword evidence="8" id="KW-1185">Reference proteome</keyword>
<dbReference type="Gene3D" id="3.40.50.150">
    <property type="entry name" value="Vaccinia Virus protein VP39"/>
    <property type="match status" value="1"/>
</dbReference>
<dbReference type="AlphaFoldDB" id="A0AAN1XWZ0"/>
<feature type="region of interest" description="Disordered" evidence="6">
    <location>
        <begin position="387"/>
        <end position="409"/>
    </location>
</feature>
<keyword evidence="2" id="KW-0489">Methyltransferase</keyword>
<protein>
    <submittedName>
        <fullName evidence="7">Cyclopropane-fatty-acyl-phospholipid synthase</fullName>
    </submittedName>
</protein>
<evidence type="ECO:0000256" key="5">
    <source>
        <dbReference type="ARBA" id="ARBA00023098"/>
    </source>
</evidence>
<comment type="similarity">
    <text evidence="1">Belongs to the CFA/CMAS family.</text>
</comment>
<dbReference type="KEGG" id="vab:WPS_21920"/>
<dbReference type="InterPro" id="IPR029063">
    <property type="entry name" value="SAM-dependent_MTases_sf"/>
</dbReference>
<evidence type="ECO:0000313" key="7">
    <source>
        <dbReference type="EMBL" id="BDE06916.1"/>
    </source>
</evidence>